<evidence type="ECO:0000259" key="14">
    <source>
        <dbReference type="PROSITE" id="PS50862"/>
    </source>
</evidence>
<comment type="similarity">
    <text evidence="1 13">Belongs to the class-II aminoacyl-tRNA synthetase family.</text>
</comment>
<dbReference type="CDD" id="cd00771">
    <property type="entry name" value="ThrRS_core"/>
    <property type="match status" value="1"/>
</dbReference>
<evidence type="ECO:0000259" key="15">
    <source>
        <dbReference type="PROSITE" id="PS51880"/>
    </source>
</evidence>
<protein>
    <recommendedName>
        <fullName evidence="13">Threonine--tRNA ligase</fullName>
        <ecNumber evidence="13">6.1.1.3</ecNumber>
    </recommendedName>
    <alternativeName>
        <fullName evidence="13">Threonyl-tRNA synthetase</fullName>
        <shortName evidence="13">ThrRS</shortName>
    </alternativeName>
</protein>
<reference evidence="17" key="1">
    <citation type="submission" date="2015-12" db="EMBL/GenBank/DDBJ databases">
        <title>FDA dAtabase for Regulatory Grade micrObial Sequences (FDA-ARGOS): Supporting development and validation of Infectious Disease Dx tests.</title>
        <authorList>
            <person name="Case J."/>
            <person name="Tallon L."/>
            <person name="Sadzewicz L."/>
            <person name="Sengamalay N."/>
            <person name="Ott S."/>
            <person name="Godinez A."/>
            <person name="Nagaraj S."/>
            <person name="Nadendla S."/>
            <person name="Sichtig H."/>
        </authorList>
    </citation>
    <scope>NUCLEOTIDE SEQUENCE [LARGE SCALE GENOMIC DNA]</scope>
    <source>
        <strain evidence="17">FDAARGOS_147</strain>
    </source>
</reference>
<evidence type="ECO:0000256" key="10">
    <source>
        <dbReference type="ARBA" id="ARBA00022917"/>
    </source>
</evidence>
<evidence type="ECO:0000256" key="2">
    <source>
        <dbReference type="ARBA" id="ARBA00022490"/>
    </source>
</evidence>
<evidence type="ECO:0000256" key="13">
    <source>
        <dbReference type="HAMAP-Rule" id="MF_00184"/>
    </source>
</evidence>
<dbReference type="FunFam" id="3.30.980.10:FF:000005">
    <property type="entry name" value="Threonyl-tRNA synthetase, mitochondrial"/>
    <property type="match status" value="1"/>
</dbReference>
<keyword evidence="2 13" id="KW-0963">Cytoplasm</keyword>
<dbReference type="Gene3D" id="3.30.930.10">
    <property type="entry name" value="Bira Bifunctional Protein, Domain 2"/>
    <property type="match status" value="1"/>
</dbReference>
<evidence type="ECO:0000256" key="4">
    <source>
        <dbReference type="ARBA" id="ARBA00022598"/>
    </source>
</evidence>
<comment type="catalytic activity">
    <reaction evidence="12 13">
        <text>tRNA(Thr) + L-threonine + ATP = L-threonyl-tRNA(Thr) + AMP + diphosphate + H(+)</text>
        <dbReference type="Rhea" id="RHEA:24624"/>
        <dbReference type="Rhea" id="RHEA-COMP:9670"/>
        <dbReference type="Rhea" id="RHEA-COMP:9704"/>
        <dbReference type="ChEBI" id="CHEBI:15378"/>
        <dbReference type="ChEBI" id="CHEBI:30616"/>
        <dbReference type="ChEBI" id="CHEBI:33019"/>
        <dbReference type="ChEBI" id="CHEBI:57926"/>
        <dbReference type="ChEBI" id="CHEBI:78442"/>
        <dbReference type="ChEBI" id="CHEBI:78534"/>
        <dbReference type="ChEBI" id="CHEBI:456215"/>
        <dbReference type="EC" id="6.1.1.3"/>
    </reaction>
</comment>
<dbReference type="InterPro" id="IPR033728">
    <property type="entry name" value="ThrRS_core"/>
</dbReference>
<dbReference type="PANTHER" id="PTHR11451:SF44">
    <property type="entry name" value="THREONINE--TRNA LIGASE, CHLOROPLASTIC_MITOCHONDRIAL 2"/>
    <property type="match status" value="1"/>
</dbReference>
<organism evidence="16 17">
    <name type="scientific">Alcaligenes xylosoxydans xylosoxydans</name>
    <name type="common">Achromobacter xylosoxidans</name>
    <dbReference type="NCBI Taxonomy" id="85698"/>
    <lineage>
        <taxon>Bacteria</taxon>
        <taxon>Pseudomonadati</taxon>
        <taxon>Pseudomonadota</taxon>
        <taxon>Betaproteobacteria</taxon>
        <taxon>Burkholderiales</taxon>
        <taxon>Alcaligenaceae</taxon>
        <taxon>Achromobacter</taxon>
    </lineage>
</organism>
<dbReference type="Gene3D" id="3.30.54.20">
    <property type="match status" value="1"/>
</dbReference>
<dbReference type="InterPro" id="IPR004154">
    <property type="entry name" value="Anticodon-bd"/>
</dbReference>
<dbReference type="Gene3D" id="3.10.20.30">
    <property type="match status" value="1"/>
</dbReference>
<dbReference type="SUPFAM" id="SSF55186">
    <property type="entry name" value="ThrRS/AlaRS common domain"/>
    <property type="match status" value="1"/>
</dbReference>
<keyword evidence="6 13" id="KW-0547">Nucleotide-binding</keyword>
<dbReference type="GO" id="GO:0005524">
    <property type="term" value="F:ATP binding"/>
    <property type="evidence" value="ECO:0007669"/>
    <property type="project" value="UniProtKB-UniRule"/>
</dbReference>
<comment type="subunit">
    <text evidence="13">Homodimer.</text>
</comment>
<feature type="domain" description="TGS" evidence="15">
    <location>
        <begin position="1"/>
        <end position="66"/>
    </location>
</feature>
<keyword evidence="11 13" id="KW-0030">Aminoacyl-tRNA synthetase</keyword>
<evidence type="ECO:0000313" key="16">
    <source>
        <dbReference type="EMBL" id="AMG36037.1"/>
    </source>
</evidence>
<dbReference type="GO" id="GO:0005829">
    <property type="term" value="C:cytosol"/>
    <property type="evidence" value="ECO:0007669"/>
    <property type="project" value="TreeGrafter"/>
</dbReference>
<dbReference type="PANTHER" id="PTHR11451">
    <property type="entry name" value="THREONINE-TRNA LIGASE"/>
    <property type="match status" value="1"/>
</dbReference>
<dbReference type="Gene3D" id="3.40.50.800">
    <property type="entry name" value="Anticodon-binding domain"/>
    <property type="match status" value="1"/>
</dbReference>
<dbReference type="InterPro" id="IPR047246">
    <property type="entry name" value="ThrRS_anticodon"/>
</dbReference>
<evidence type="ECO:0000256" key="9">
    <source>
        <dbReference type="ARBA" id="ARBA00022884"/>
    </source>
</evidence>
<dbReference type="FunFam" id="3.30.930.10:FF:000002">
    <property type="entry name" value="Threonine--tRNA ligase"/>
    <property type="match status" value="1"/>
</dbReference>
<keyword evidence="8 13" id="KW-0067">ATP-binding</keyword>
<dbReference type="InterPro" id="IPR006195">
    <property type="entry name" value="aa-tRNA-synth_II"/>
</dbReference>
<dbReference type="PRINTS" id="PR01047">
    <property type="entry name" value="TRNASYNTHTHR"/>
</dbReference>
<dbReference type="Pfam" id="PF07973">
    <property type="entry name" value="tRNA_SAD"/>
    <property type="match status" value="1"/>
</dbReference>
<dbReference type="EMBL" id="CP014060">
    <property type="protein sequence ID" value="AMG36037.1"/>
    <property type="molecule type" value="Genomic_DNA"/>
</dbReference>
<name>A0A109XVU4_ALCXX</name>
<dbReference type="SUPFAM" id="SSF81271">
    <property type="entry name" value="TGS-like"/>
    <property type="match status" value="1"/>
</dbReference>
<dbReference type="GO" id="GO:0046872">
    <property type="term" value="F:metal ion binding"/>
    <property type="evidence" value="ECO:0007669"/>
    <property type="project" value="UniProtKB-KW"/>
</dbReference>
<sequence length="650" mass="73381">MVQITLPDGSQRQYPGPVTVAEVAQSIGAGLAKAALGGRVTLDGADSTLVDTSYRIEGDARLAIVTAKDADGLDMIRHSTAHLLAYAVKELFPDAQVTIGPVIDNGFYYDFSYKRPFTPEDLAAIEKKMAELAKKDEIVTREVWSRDDAVEFFKGIGEKYKAEIIASIPSNEPLSLYREGEFIDLCRGPHVPSTGKLKVFKLMKVAGAYWRGDSKNEMLQRIYGTAWATKEEQEAYLHMLEEAERRDHRKIGRELDLFHFQDEAPGLIFWHPKGWALWQQVEQYMRSVYRDNGYQEVKAPQILDISLWKKTGHWDNYRENMFTTESENRVYGLKPMNCPGHVQIFNAGLHSYRELPLRYGEFGQCHRNEPSGSLHGMMRVRGFTQDDGHIFCTEEQLQDECADFTALLQKVYRDFGFTEVLYKVATRPEKRIGSDEVWDTAEQALMESLRRTGCEFEISPGEGAFYGPKVEYTLKDAIGRHWQCGTIQVDFSMPVRLGAEYVDQNDQRRPPVMLHRAILGSLERFIGMLIENHAGAMPPWLAPVQAVVCCISEPSADYAAEITQSLKKQGFRVESDLRGEKITRKIREHSLQKVPYILVVGDKEKQNGTVAVRGLGGLDLGAIAFDDFVARLSEDVSTRRDVNQPDGSAA</sequence>
<feature type="binding site" evidence="13">
    <location>
        <position position="389"/>
    </location>
    <ligand>
        <name>Zn(2+)</name>
        <dbReference type="ChEBI" id="CHEBI:29105"/>
        <note>catalytic</note>
    </ligand>
</feature>
<dbReference type="InterPro" id="IPR018163">
    <property type="entry name" value="Thr/Ala-tRNA-synth_IIc_edit"/>
</dbReference>
<keyword evidence="3 13" id="KW-0820">tRNA-binding</keyword>
<dbReference type="Pfam" id="PF03129">
    <property type="entry name" value="HGTP_anticodon"/>
    <property type="match status" value="1"/>
</dbReference>
<feature type="domain" description="Aminoacyl-transfer RNA synthetases class-II family profile" evidence="14">
    <location>
        <begin position="247"/>
        <end position="539"/>
    </location>
</feature>
<feature type="binding site" evidence="13">
    <location>
        <position position="515"/>
    </location>
    <ligand>
        <name>Zn(2+)</name>
        <dbReference type="ChEBI" id="CHEBI:29105"/>
        <note>catalytic</note>
    </ligand>
</feature>
<accession>A0A109XVU4</accession>
<gene>
    <name evidence="13" type="primary">thrS</name>
    <name evidence="16" type="ORF">AL504_08355</name>
</gene>
<dbReference type="FunFam" id="3.10.20.30:FF:000005">
    <property type="entry name" value="Threonine--tRNA ligase"/>
    <property type="match status" value="1"/>
</dbReference>
<dbReference type="EC" id="6.1.1.3" evidence="13"/>
<dbReference type="RefSeq" id="WP_061071777.1">
    <property type="nucleotide sequence ID" value="NZ_CP014060.2"/>
</dbReference>
<keyword evidence="10 13" id="KW-0648">Protein biosynthesis</keyword>
<dbReference type="Pfam" id="PF02824">
    <property type="entry name" value="TGS"/>
    <property type="match status" value="1"/>
</dbReference>
<dbReference type="InterPro" id="IPR036621">
    <property type="entry name" value="Anticodon-bd_dom_sf"/>
</dbReference>
<dbReference type="GO" id="GO:0000049">
    <property type="term" value="F:tRNA binding"/>
    <property type="evidence" value="ECO:0007669"/>
    <property type="project" value="UniProtKB-KW"/>
</dbReference>
<evidence type="ECO:0000256" key="11">
    <source>
        <dbReference type="ARBA" id="ARBA00023146"/>
    </source>
</evidence>
<dbReference type="CDD" id="cd01667">
    <property type="entry name" value="TGS_ThrRS"/>
    <property type="match status" value="1"/>
</dbReference>
<dbReference type="Proteomes" id="UP000060602">
    <property type="component" value="Chromosome"/>
</dbReference>
<dbReference type="InterPro" id="IPR012947">
    <property type="entry name" value="tRNA_SAD"/>
</dbReference>
<dbReference type="HAMAP" id="MF_00184">
    <property type="entry name" value="Thr_tRNA_synth"/>
    <property type="match status" value="1"/>
</dbReference>
<dbReference type="CDD" id="cd00860">
    <property type="entry name" value="ThrRS_anticodon"/>
    <property type="match status" value="1"/>
</dbReference>
<evidence type="ECO:0000256" key="7">
    <source>
        <dbReference type="ARBA" id="ARBA00022833"/>
    </source>
</evidence>
<evidence type="ECO:0000313" key="17">
    <source>
        <dbReference type="Proteomes" id="UP000060602"/>
    </source>
</evidence>
<dbReference type="AlphaFoldDB" id="A0A109XVU4"/>
<dbReference type="InterPro" id="IPR045864">
    <property type="entry name" value="aa-tRNA-synth_II/BPL/LPL"/>
</dbReference>
<evidence type="ECO:0000256" key="8">
    <source>
        <dbReference type="ARBA" id="ARBA00022840"/>
    </source>
</evidence>
<dbReference type="PROSITE" id="PS51880">
    <property type="entry name" value="TGS"/>
    <property type="match status" value="1"/>
</dbReference>
<dbReference type="InterPro" id="IPR012675">
    <property type="entry name" value="Beta-grasp_dom_sf"/>
</dbReference>
<evidence type="ECO:0000256" key="5">
    <source>
        <dbReference type="ARBA" id="ARBA00022723"/>
    </source>
</evidence>
<dbReference type="InterPro" id="IPR002314">
    <property type="entry name" value="aa-tRNA-synt_IIb"/>
</dbReference>
<dbReference type="SUPFAM" id="SSF55681">
    <property type="entry name" value="Class II aaRS and biotin synthetases"/>
    <property type="match status" value="1"/>
</dbReference>
<dbReference type="Pfam" id="PF00587">
    <property type="entry name" value="tRNA-synt_2b"/>
    <property type="match status" value="1"/>
</dbReference>
<dbReference type="Gene3D" id="3.30.980.10">
    <property type="entry name" value="Threonyl-trna Synthetase, Chain A, domain 2"/>
    <property type="match status" value="1"/>
</dbReference>
<dbReference type="SMART" id="SM00863">
    <property type="entry name" value="tRNA_SAD"/>
    <property type="match status" value="1"/>
</dbReference>
<dbReference type="NCBIfam" id="TIGR00418">
    <property type="entry name" value="thrS"/>
    <property type="match status" value="1"/>
</dbReference>
<keyword evidence="7 13" id="KW-0862">Zinc</keyword>
<dbReference type="InterPro" id="IPR004095">
    <property type="entry name" value="TGS"/>
</dbReference>
<keyword evidence="5 13" id="KW-0479">Metal-binding</keyword>
<evidence type="ECO:0000256" key="12">
    <source>
        <dbReference type="ARBA" id="ARBA00049515"/>
    </source>
</evidence>
<dbReference type="PROSITE" id="PS50862">
    <property type="entry name" value="AA_TRNA_LIGASE_II"/>
    <property type="match status" value="1"/>
</dbReference>
<dbReference type="FunFam" id="3.30.54.20:FF:000002">
    <property type="entry name" value="Threonine--tRNA ligase"/>
    <property type="match status" value="1"/>
</dbReference>
<comment type="cofactor">
    <cofactor evidence="13">
        <name>Zn(2+)</name>
        <dbReference type="ChEBI" id="CHEBI:29105"/>
    </cofactor>
    <text evidence="13">Binds 1 zinc ion per subunit.</text>
</comment>
<feature type="region of interest" description="Catalytic" evidence="13">
    <location>
        <begin position="247"/>
        <end position="538"/>
    </location>
</feature>
<dbReference type="SUPFAM" id="SSF52954">
    <property type="entry name" value="Class II aaRS ABD-related"/>
    <property type="match status" value="1"/>
</dbReference>
<comment type="subcellular location">
    <subcellularLocation>
        <location evidence="13">Cytoplasm</location>
    </subcellularLocation>
</comment>
<keyword evidence="9 13" id="KW-0694">RNA-binding</keyword>
<dbReference type="GO" id="GO:0006435">
    <property type="term" value="P:threonyl-tRNA aminoacylation"/>
    <property type="evidence" value="ECO:0007669"/>
    <property type="project" value="UniProtKB-UniRule"/>
</dbReference>
<dbReference type="GO" id="GO:0004829">
    <property type="term" value="F:threonine-tRNA ligase activity"/>
    <property type="evidence" value="ECO:0007669"/>
    <property type="project" value="UniProtKB-UniRule"/>
</dbReference>
<keyword evidence="4 13" id="KW-0436">Ligase</keyword>
<evidence type="ECO:0000256" key="6">
    <source>
        <dbReference type="ARBA" id="ARBA00022741"/>
    </source>
</evidence>
<dbReference type="FunFam" id="3.40.50.800:FF:000001">
    <property type="entry name" value="Threonine--tRNA ligase"/>
    <property type="match status" value="1"/>
</dbReference>
<dbReference type="InterPro" id="IPR012676">
    <property type="entry name" value="TGS-like"/>
</dbReference>
<proteinExistence type="inferred from homology"/>
<evidence type="ECO:0000256" key="3">
    <source>
        <dbReference type="ARBA" id="ARBA00022555"/>
    </source>
</evidence>
<dbReference type="InterPro" id="IPR002320">
    <property type="entry name" value="Thr-tRNA-ligase_IIa"/>
</dbReference>
<evidence type="ECO:0000256" key="1">
    <source>
        <dbReference type="ARBA" id="ARBA00008226"/>
    </source>
</evidence>
<feature type="binding site" evidence="13">
    <location>
        <position position="338"/>
    </location>
    <ligand>
        <name>Zn(2+)</name>
        <dbReference type="ChEBI" id="CHEBI:29105"/>
        <note>catalytic</note>
    </ligand>
</feature>